<accession>A0A2G5E9Y7</accession>
<organism evidence="3 4">
    <name type="scientific">Aquilegia coerulea</name>
    <name type="common">Rocky mountain columbine</name>
    <dbReference type="NCBI Taxonomy" id="218851"/>
    <lineage>
        <taxon>Eukaryota</taxon>
        <taxon>Viridiplantae</taxon>
        <taxon>Streptophyta</taxon>
        <taxon>Embryophyta</taxon>
        <taxon>Tracheophyta</taxon>
        <taxon>Spermatophyta</taxon>
        <taxon>Magnoliopsida</taxon>
        <taxon>Ranunculales</taxon>
        <taxon>Ranunculaceae</taxon>
        <taxon>Thalictroideae</taxon>
        <taxon>Aquilegia</taxon>
    </lineage>
</organism>
<name>A0A2G5E9Y7_AQUCA</name>
<sequence length="452" mass="49754">MAPQLKFSVQVGKPELIKPITMTPIGFKYLSNIDDQIGLRNHIPFIHFYPPGNGMVDPVPLVRVALSKALVHYYPIAGRLRKADKGKLVVDCCGEGVIFREAKADVTLVKLLQVEGGLKPPFPQLECLLVDDIWGSYLITDSPLLRMQVTRLACGGFILAYTFNHCVCDAYGALQFATVVSEFCRNPDLITPSIIPSWGREILTPRFPPKISYPHPEYDRDHQTETPGPTETDFKCLTQTSVFFSKADISSLKNQIKGGKCATFDAIASCLWKARTKTLIKPDTVTKLLFPIDTRARSKPILPKNYYGTAVVFPCASTKASELIEKPLHYAAKLVLDVKNGVIGDEYRASVLDFIELNGRRGFCSEGAFVVSDQSRLRFVDVDFGWGLGVYGGPARAGTGLVPGMVTSIIGYRNEKGVEGLLALVSLPSQALETFHNEVRKEIGHVMAISSL</sequence>
<dbReference type="OrthoDB" id="1483986at2759"/>
<dbReference type="InterPro" id="IPR023213">
    <property type="entry name" value="CAT-like_dom_sf"/>
</dbReference>
<dbReference type="Pfam" id="PF02458">
    <property type="entry name" value="Transferase"/>
    <property type="match status" value="1"/>
</dbReference>
<comment type="similarity">
    <text evidence="1">Belongs to the plant acyltransferase family.</text>
</comment>
<dbReference type="PANTHER" id="PTHR31147:SF66">
    <property type="entry name" value="OS05G0315700 PROTEIN"/>
    <property type="match status" value="1"/>
</dbReference>
<proteinExistence type="inferred from homology"/>
<evidence type="ECO:0000256" key="1">
    <source>
        <dbReference type="ARBA" id="ARBA00009861"/>
    </source>
</evidence>
<protein>
    <submittedName>
        <fullName evidence="3">Uncharacterized protein</fullName>
    </submittedName>
</protein>
<keyword evidence="2" id="KW-0808">Transferase</keyword>
<dbReference type="AlphaFoldDB" id="A0A2G5E9Y7"/>
<dbReference type="InParanoid" id="A0A2G5E9Y7"/>
<dbReference type="Proteomes" id="UP000230069">
    <property type="component" value="Unassembled WGS sequence"/>
</dbReference>
<gene>
    <name evidence="3" type="ORF">AQUCO_01000318v1</name>
</gene>
<keyword evidence="4" id="KW-1185">Reference proteome</keyword>
<dbReference type="PANTHER" id="PTHR31147">
    <property type="entry name" value="ACYL TRANSFERASE 4"/>
    <property type="match status" value="1"/>
</dbReference>
<evidence type="ECO:0000256" key="2">
    <source>
        <dbReference type="ARBA" id="ARBA00022679"/>
    </source>
</evidence>
<reference evidence="3 4" key="1">
    <citation type="submission" date="2017-09" db="EMBL/GenBank/DDBJ databases">
        <title>WGS assembly of Aquilegia coerulea Goldsmith.</title>
        <authorList>
            <person name="Hodges S."/>
            <person name="Kramer E."/>
            <person name="Nordborg M."/>
            <person name="Tomkins J."/>
            <person name="Borevitz J."/>
            <person name="Derieg N."/>
            <person name="Yan J."/>
            <person name="Mihaltcheva S."/>
            <person name="Hayes R.D."/>
            <person name="Rokhsar D."/>
        </authorList>
    </citation>
    <scope>NUCLEOTIDE SEQUENCE [LARGE SCALE GENOMIC DNA]</scope>
    <source>
        <strain evidence="4">cv. Goldsmith</strain>
    </source>
</reference>
<dbReference type="GO" id="GO:0016740">
    <property type="term" value="F:transferase activity"/>
    <property type="evidence" value="ECO:0007669"/>
    <property type="project" value="UniProtKB-KW"/>
</dbReference>
<dbReference type="InterPro" id="IPR050898">
    <property type="entry name" value="Plant_acyltransferase"/>
</dbReference>
<evidence type="ECO:0000313" key="3">
    <source>
        <dbReference type="EMBL" id="PIA52367.1"/>
    </source>
</evidence>
<evidence type="ECO:0000313" key="4">
    <source>
        <dbReference type="Proteomes" id="UP000230069"/>
    </source>
</evidence>
<dbReference type="STRING" id="218851.A0A2G5E9Y7"/>
<dbReference type="Gene3D" id="3.30.559.10">
    <property type="entry name" value="Chloramphenicol acetyltransferase-like domain"/>
    <property type="match status" value="2"/>
</dbReference>
<dbReference type="EMBL" id="KZ305027">
    <property type="protein sequence ID" value="PIA52367.1"/>
    <property type="molecule type" value="Genomic_DNA"/>
</dbReference>